<dbReference type="InterPro" id="IPR036737">
    <property type="entry name" value="OmpA-like_sf"/>
</dbReference>
<accession>A0A7K1TCH9</accession>
<proteinExistence type="predicted"/>
<evidence type="ECO:0000256" key="2">
    <source>
        <dbReference type="SAM" id="Phobius"/>
    </source>
</evidence>
<dbReference type="SUPFAM" id="SSF103088">
    <property type="entry name" value="OmpA-like"/>
    <property type="match status" value="1"/>
</dbReference>
<dbReference type="Gene3D" id="3.30.1330.60">
    <property type="entry name" value="OmpA-like domain"/>
    <property type="match status" value="1"/>
</dbReference>
<feature type="transmembrane region" description="Helical" evidence="2">
    <location>
        <begin position="177"/>
        <end position="198"/>
    </location>
</feature>
<keyword evidence="2" id="KW-1133">Transmembrane helix</keyword>
<evidence type="ECO:0000313" key="5">
    <source>
        <dbReference type="Proteomes" id="UP000441336"/>
    </source>
</evidence>
<dbReference type="PROSITE" id="PS51123">
    <property type="entry name" value="OMPA_2"/>
    <property type="match status" value="1"/>
</dbReference>
<evidence type="ECO:0000256" key="1">
    <source>
        <dbReference type="PROSITE-ProRule" id="PRU00473"/>
    </source>
</evidence>
<dbReference type="Proteomes" id="UP000441336">
    <property type="component" value="Unassembled WGS sequence"/>
</dbReference>
<name>A0A7K1TCH9_9BACT</name>
<dbReference type="InterPro" id="IPR006665">
    <property type="entry name" value="OmpA-like"/>
</dbReference>
<dbReference type="Pfam" id="PF00691">
    <property type="entry name" value="OmpA"/>
    <property type="match status" value="1"/>
</dbReference>
<protein>
    <submittedName>
        <fullName evidence="4">OmpA family protein</fullName>
    </submittedName>
</protein>
<gene>
    <name evidence="4" type="ORF">GO988_06035</name>
</gene>
<comment type="caution">
    <text evidence="4">The sequence shown here is derived from an EMBL/GenBank/DDBJ whole genome shotgun (WGS) entry which is preliminary data.</text>
</comment>
<dbReference type="CDD" id="cd07185">
    <property type="entry name" value="OmpA_C-like"/>
    <property type="match status" value="1"/>
</dbReference>
<dbReference type="GO" id="GO:0016020">
    <property type="term" value="C:membrane"/>
    <property type="evidence" value="ECO:0007669"/>
    <property type="project" value="UniProtKB-UniRule"/>
</dbReference>
<dbReference type="AlphaFoldDB" id="A0A7K1TCH9"/>
<sequence length="445" mass="46408">MQFMSLFATINQQLSDALLAQLASVSGATPPLVRSFWAAAVPVLVWRLSEPTTVDEVNARWDMCRQLFESQVLTDSEELLRTDLGWPARRHYLAEKILGAPQVDALVRESSSPAAAATLLGYLTIIALAVLGEKAYTDDLEPVALGNWLQQQSVPAASATQDITAEPALAAAGRSKATVLSVVGAVGLVGAAGLYFLLGTPANATQQQPSALAATKTARVPQPTEIEAPLTKAPVAAAPAPMVAAAKEASSATVAKALPPHSAAMGASLPDTVGNNLLATQIGGKFSVELGKYLRGEGQPLLLKLADRATLTVGINSTESLLYKRLANPRLPRPADIAIDRLSFDSGKARLGAEGAQQLGNVASLLKTFPKARLLVVGHATNMEPQAMVLGLQRATAAVDELVKQGVSASRLQAQGGLATGQSSPHDSAERQALLHGITLKISTL</sequence>
<evidence type="ECO:0000313" key="4">
    <source>
        <dbReference type="EMBL" id="MVN75881.1"/>
    </source>
</evidence>
<keyword evidence="2" id="KW-0812">Transmembrane</keyword>
<reference evidence="4 5" key="1">
    <citation type="submission" date="2019-12" db="EMBL/GenBank/DDBJ databases">
        <title>Hymenobacter sp. HMF4947 Genome sequencing and assembly.</title>
        <authorList>
            <person name="Kang H."/>
            <person name="Cha I."/>
            <person name="Kim H."/>
            <person name="Joh K."/>
        </authorList>
    </citation>
    <scope>NUCLEOTIDE SEQUENCE [LARGE SCALE GENOMIC DNA]</scope>
    <source>
        <strain evidence="4 5">HMF4947</strain>
    </source>
</reference>
<organism evidence="4 5">
    <name type="scientific">Hymenobacter ginkgonis</name>
    <dbReference type="NCBI Taxonomy" id="2682976"/>
    <lineage>
        <taxon>Bacteria</taxon>
        <taxon>Pseudomonadati</taxon>
        <taxon>Bacteroidota</taxon>
        <taxon>Cytophagia</taxon>
        <taxon>Cytophagales</taxon>
        <taxon>Hymenobacteraceae</taxon>
        <taxon>Hymenobacter</taxon>
    </lineage>
</organism>
<keyword evidence="5" id="KW-1185">Reference proteome</keyword>
<evidence type="ECO:0000259" key="3">
    <source>
        <dbReference type="PROSITE" id="PS51123"/>
    </source>
</evidence>
<keyword evidence="1 2" id="KW-0472">Membrane</keyword>
<dbReference type="EMBL" id="WQKZ01000002">
    <property type="protein sequence ID" value="MVN75881.1"/>
    <property type="molecule type" value="Genomic_DNA"/>
</dbReference>
<feature type="domain" description="OmpA-like" evidence="3">
    <location>
        <begin position="331"/>
        <end position="445"/>
    </location>
</feature>